<evidence type="ECO:0000256" key="4">
    <source>
        <dbReference type="ARBA" id="ARBA00032976"/>
    </source>
</evidence>
<dbReference type="PROSITE" id="PS51677">
    <property type="entry name" value="NODB"/>
    <property type="match status" value="1"/>
</dbReference>
<evidence type="ECO:0000256" key="1">
    <source>
        <dbReference type="ARBA" id="ARBA00003236"/>
    </source>
</evidence>
<feature type="domain" description="NodB homology" evidence="5">
    <location>
        <begin position="34"/>
        <end position="255"/>
    </location>
</feature>
<evidence type="ECO:0000313" key="6">
    <source>
        <dbReference type="EMBL" id="EPX80351.1"/>
    </source>
</evidence>
<organism evidence="6 7">
    <name type="scientific">Salipiger mucosus DSM 16094</name>
    <dbReference type="NCBI Taxonomy" id="1123237"/>
    <lineage>
        <taxon>Bacteria</taxon>
        <taxon>Pseudomonadati</taxon>
        <taxon>Pseudomonadota</taxon>
        <taxon>Alphaproteobacteria</taxon>
        <taxon>Rhodobacterales</taxon>
        <taxon>Roseobacteraceae</taxon>
        <taxon>Salipiger</taxon>
    </lineage>
</organism>
<name>S9QFY9_9RHOB</name>
<dbReference type="InterPro" id="IPR002509">
    <property type="entry name" value="NODB_dom"/>
</dbReference>
<comment type="caution">
    <text evidence="6">The sequence shown here is derived from an EMBL/GenBank/DDBJ whole genome shotgun (WGS) entry which is preliminary data.</text>
</comment>
<dbReference type="SUPFAM" id="SSF88713">
    <property type="entry name" value="Glycoside hydrolase/deacetylase"/>
    <property type="match status" value="1"/>
</dbReference>
<proteinExistence type="inferred from homology"/>
<dbReference type="EMBL" id="APVH01000032">
    <property type="protein sequence ID" value="EPX80351.1"/>
    <property type="molecule type" value="Genomic_DNA"/>
</dbReference>
<evidence type="ECO:0000259" key="5">
    <source>
        <dbReference type="PROSITE" id="PS51677"/>
    </source>
</evidence>
<evidence type="ECO:0000256" key="3">
    <source>
        <dbReference type="ARBA" id="ARBA00020071"/>
    </source>
</evidence>
<comment type="function">
    <text evidence="1">Is involved in generating a small heat-stable compound (Nod), an acylated oligomer of N-acetylglucosamine, that stimulates mitosis in various plant protoplasts.</text>
</comment>
<dbReference type="InterPro" id="IPR037950">
    <property type="entry name" value="PgdA-like"/>
</dbReference>
<protein>
    <recommendedName>
        <fullName evidence="3">Chitooligosaccharide deacetylase</fullName>
    </recommendedName>
    <alternativeName>
        <fullName evidence="4">Nodulation protein B</fullName>
    </alternativeName>
</protein>
<dbReference type="HOGENOM" id="CLU_029940_1_1_5"/>
<reference evidence="7" key="1">
    <citation type="journal article" date="2014" name="Stand. Genomic Sci.">
        <title>Genome sequence of the exopolysaccharide-producing Salipiger mucosus type strain (DSM 16094(T)), a moderately halophilic member of the Roseobacter clade.</title>
        <authorList>
            <person name="Riedel T."/>
            <person name="Spring S."/>
            <person name="Fiebig A."/>
            <person name="Petersen J."/>
            <person name="Kyrpides N.C."/>
            <person name="Goker M."/>
            <person name="Klenk H.P."/>
        </authorList>
    </citation>
    <scope>NUCLEOTIDE SEQUENCE [LARGE SCALE GENOMIC DNA]</scope>
    <source>
        <strain evidence="7">DSM 16094</strain>
    </source>
</reference>
<dbReference type="Pfam" id="PF01522">
    <property type="entry name" value="Polysacc_deac_1"/>
    <property type="match status" value="1"/>
</dbReference>
<dbReference type="InterPro" id="IPR011330">
    <property type="entry name" value="Glyco_hydro/deAcase_b/a-brl"/>
</dbReference>
<dbReference type="GO" id="GO:0016810">
    <property type="term" value="F:hydrolase activity, acting on carbon-nitrogen (but not peptide) bonds"/>
    <property type="evidence" value="ECO:0007669"/>
    <property type="project" value="InterPro"/>
</dbReference>
<dbReference type="Proteomes" id="UP000015347">
    <property type="component" value="Unassembled WGS sequence"/>
</dbReference>
<evidence type="ECO:0000313" key="7">
    <source>
        <dbReference type="Proteomes" id="UP000015347"/>
    </source>
</evidence>
<dbReference type="STRING" id="1123237.Salmuc_03667"/>
<evidence type="ECO:0000256" key="2">
    <source>
        <dbReference type="ARBA" id="ARBA00010973"/>
    </source>
</evidence>
<keyword evidence="7" id="KW-1185">Reference proteome</keyword>
<sequence length="272" mass="30550">MLWPNGARCAVMLTFDFDAETLWLSRDPANARKPGVLSQGIYGARRGVPEILKVLKSHGLPATFYVPGWTAETYPDRIHAILEAGHEIGHHGYLHEWIDPSQPEAEREAFEKGLEALDRVAGIVPTGYRSPAGETSPNLITMIERYGLLYDSSLMTDIEPYRHVLEDGAPGPVELPWHWSSDDAPHMMFAIQSPRAIRNNDEVFTLWRDEFDAIREMGGLFNLVMHPQFIGRPARLALLHRMIEHIEASGDAWIATGDQVARHWAAQDVAGR</sequence>
<dbReference type="eggNOG" id="COG0726">
    <property type="taxonomic scope" value="Bacteria"/>
</dbReference>
<dbReference type="PANTHER" id="PTHR47561:SF1">
    <property type="entry name" value="POLYSACCHARIDE DEACETYLASE FAMILY PROTEIN (AFU_ORTHOLOGUE AFUA_6G05030)"/>
    <property type="match status" value="1"/>
</dbReference>
<dbReference type="AlphaFoldDB" id="S9QFY9"/>
<gene>
    <name evidence="6" type="ORF">Salmuc_03667</name>
</gene>
<comment type="similarity">
    <text evidence="2">Belongs to the polysaccharide deacetylase family.</text>
</comment>
<dbReference type="GO" id="GO:0005975">
    <property type="term" value="P:carbohydrate metabolic process"/>
    <property type="evidence" value="ECO:0007669"/>
    <property type="project" value="InterPro"/>
</dbReference>
<dbReference type="PANTHER" id="PTHR47561">
    <property type="entry name" value="POLYSACCHARIDE DEACETYLASE FAMILY PROTEIN (AFU_ORTHOLOGUE AFUA_6G05030)"/>
    <property type="match status" value="1"/>
</dbReference>
<accession>S9QFY9</accession>
<dbReference type="RefSeq" id="WP_020038817.1">
    <property type="nucleotide sequence ID" value="NZ_KE557277.1"/>
</dbReference>
<dbReference type="Gene3D" id="3.20.20.370">
    <property type="entry name" value="Glycoside hydrolase/deacetylase"/>
    <property type="match status" value="1"/>
</dbReference>
<dbReference type="OrthoDB" id="9784220at2"/>
<dbReference type="CDD" id="cd10938">
    <property type="entry name" value="CE4_HpPgdA_like"/>
    <property type="match status" value="1"/>
</dbReference>